<geneLocation type="plasmid" evidence="1">
    <name>pE80</name>
</geneLocation>
<protein>
    <submittedName>
        <fullName evidence="1">Uncharacterized protein</fullName>
    </submittedName>
</protein>
<keyword evidence="1" id="KW-0614">Plasmid</keyword>
<dbReference type="RefSeq" id="WP_152930637.1">
    <property type="nucleotide sequence ID" value="NZ_AP018572.1"/>
</dbReference>
<dbReference type="EMBL" id="KU321583">
    <property type="protein sequence ID" value="ANI75855.1"/>
    <property type="molecule type" value="Genomic_DNA"/>
</dbReference>
<reference evidence="1" key="1">
    <citation type="submission" date="2015-12" db="EMBL/GenBank/DDBJ databases">
        <title>Complete Sequence of a N-F33:A-:B- Conjugative Plasmid Carrying oqxAB, fosA3 and blaCTX-M-55 from a Escherichia coli of Food Origin.</title>
        <authorList>
            <person name="Wong M."/>
            <person name="Chen S."/>
        </authorList>
    </citation>
    <scope>NUCLEOTIDE SEQUENCE</scope>
    <source>
        <strain evidence="1">E80</strain>
        <plasmid evidence="1">pE80</plasmid>
    </source>
</reference>
<accession>A0A1L2E0R5</accession>
<evidence type="ECO:0000313" key="1">
    <source>
        <dbReference type="EMBL" id="ANI75855.1"/>
    </source>
</evidence>
<sequence>MEILEKIEVSARLLAEIISVVLITNRQHKNSQFWGQKTGCFARFDVFSS</sequence>
<gene>
    <name evidence="1" type="ORF">SA093</name>
</gene>
<organism evidence="1">
    <name type="scientific">Escherichia coli</name>
    <dbReference type="NCBI Taxonomy" id="562"/>
    <lineage>
        <taxon>Bacteria</taxon>
        <taxon>Pseudomonadati</taxon>
        <taxon>Pseudomonadota</taxon>
        <taxon>Gammaproteobacteria</taxon>
        <taxon>Enterobacterales</taxon>
        <taxon>Enterobacteriaceae</taxon>
        <taxon>Escherichia</taxon>
    </lineage>
</organism>
<dbReference type="AlphaFoldDB" id="A0A1L2E0R5"/>
<name>A0A1L2E0R5_ECOLX</name>
<proteinExistence type="predicted"/>